<gene>
    <name evidence="2" type="ORF">Taro_042713</name>
</gene>
<organism evidence="2 3">
    <name type="scientific">Colocasia esculenta</name>
    <name type="common">Wild taro</name>
    <name type="synonym">Arum esculentum</name>
    <dbReference type="NCBI Taxonomy" id="4460"/>
    <lineage>
        <taxon>Eukaryota</taxon>
        <taxon>Viridiplantae</taxon>
        <taxon>Streptophyta</taxon>
        <taxon>Embryophyta</taxon>
        <taxon>Tracheophyta</taxon>
        <taxon>Spermatophyta</taxon>
        <taxon>Magnoliopsida</taxon>
        <taxon>Liliopsida</taxon>
        <taxon>Araceae</taxon>
        <taxon>Aroideae</taxon>
        <taxon>Colocasieae</taxon>
        <taxon>Colocasia</taxon>
    </lineage>
</organism>
<dbReference type="EMBL" id="NMUH01004486">
    <property type="protein sequence ID" value="MQM09834.1"/>
    <property type="molecule type" value="Genomic_DNA"/>
</dbReference>
<sequence length="98" mass="11250">MGLQQCGLQVWCWLVSTILWLVFVERQLDQTQRWCGGAVLRGGRVTRVRAIPCETSVRSREADLDMGLIRHKYPGSLQLASEQRVIRVAQQKHEKQCS</sequence>
<protein>
    <submittedName>
        <fullName evidence="2">Uncharacterized protein</fullName>
    </submittedName>
</protein>
<accession>A0A843X037</accession>
<keyword evidence="1" id="KW-0812">Transmembrane</keyword>
<feature type="transmembrane region" description="Helical" evidence="1">
    <location>
        <begin position="6"/>
        <end position="24"/>
    </location>
</feature>
<name>A0A843X037_COLES</name>
<dbReference type="AlphaFoldDB" id="A0A843X037"/>
<evidence type="ECO:0000256" key="1">
    <source>
        <dbReference type="SAM" id="Phobius"/>
    </source>
</evidence>
<keyword evidence="1" id="KW-1133">Transmembrane helix</keyword>
<evidence type="ECO:0000313" key="2">
    <source>
        <dbReference type="EMBL" id="MQM09834.1"/>
    </source>
</evidence>
<keyword evidence="1" id="KW-0472">Membrane</keyword>
<comment type="caution">
    <text evidence="2">The sequence shown here is derived from an EMBL/GenBank/DDBJ whole genome shotgun (WGS) entry which is preliminary data.</text>
</comment>
<dbReference type="Proteomes" id="UP000652761">
    <property type="component" value="Unassembled WGS sequence"/>
</dbReference>
<proteinExistence type="predicted"/>
<evidence type="ECO:0000313" key="3">
    <source>
        <dbReference type="Proteomes" id="UP000652761"/>
    </source>
</evidence>
<reference evidence="2" key="1">
    <citation type="submission" date="2017-07" db="EMBL/GenBank/DDBJ databases">
        <title>Taro Niue Genome Assembly and Annotation.</title>
        <authorList>
            <person name="Atibalentja N."/>
            <person name="Keating K."/>
            <person name="Fields C.J."/>
        </authorList>
    </citation>
    <scope>NUCLEOTIDE SEQUENCE</scope>
    <source>
        <strain evidence="2">Niue_2</strain>
        <tissue evidence="2">Leaf</tissue>
    </source>
</reference>
<keyword evidence="3" id="KW-1185">Reference proteome</keyword>